<protein>
    <recommendedName>
        <fullName evidence="3">Superoxide dismutase [Cu-Zn]</fullName>
        <ecNumber evidence="3">1.15.1.1</ecNumber>
    </recommendedName>
</protein>
<keyword evidence="3" id="KW-0186">Copper</keyword>
<dbReference type="Gene3D" id="2.60.40.200">
    <property type="entry name" value="Superoxide dismutase, copper/zinc binding domain"/>
    <property type="match status" value="1"/>
</dbReference>
<evidence type="ECO:0000313" key="5">
    <source>
        <dbReference type="EMBL" id="PAB61162.1"/>
    </source>
</evidence>
<comment type="function">
    <text evidence="2">Destroys radicals which are normally produced within the cells and which are toxic to biological systems. May play a role in favoring mycobacterial survival in phagocytes.</text>
</comment>
<sequence>MESKYPYIAIANVRGGPIRPQIRGVIFIRDVPGGALVYANIQGLPPYQPARGDLDPIGPFGFHIHEFGNCNIGESDAPFKDAGGHWNPTNQPHGNHAGDFPVLFSNDGRTTMEFFTNKFKVRDVIGKSIIIHENPDDYRTQPSGNAGRRLACGVIKPYYNYLPFY</sequence>
<dbReference type="OrthoDB" id="9792957at2"/>
<comment type="cofactor">
    <cofactor evidence="3">
        <name>Zn(2+)</name>
        <dbReference type="ChEBI" id="CHEBI:29105"/>
    </cofactor>
    <text evidence="3">Binds 1 zinc ion per subunit.</text>
</comment>
<reference evidence="5 6" key="1">
    <citation type="submission" date="2017-06" db="EMBL/GenBank/DDBJ databases">
        <title>Draft genome sequence of anaerobic fermentative bacterium Anaeromicrobium sediminis DY2726D isolated from West Pacific Ocean sediments.</title>
        <authorList>
            <person name="Zeng X."/>
        </authorList>
    </citation>
    <scope>NUCLEOTIDE SEQUENCE [LARGE SCALE GENOMIC DNA]</scope>
    <source>
        <strain evidence="5 6">DY2726D</strain>
    </source>
</reference>
<evidence type="ECO:0000256" key="3">
    <source>
        <dbReference type="RuleBase" id="RU000393"/>
    </source>
</evidence>
<dbReference type="GO" id="GO:0004784">
    <property type="term" value="F:superoxide dismutase activity"/>
    <property type="evidence" value="ECO:0007669"/>
    <property type="project" value="UniProtKB-EC"/>
</dbReference>
<name>A0A267MP20_9FIRM</name>
<keyword evidence="3" id="KW-0560">Oxidoreductase</keyword>
<proteinExistence type="inferred from homology"/>
<dbReference type="InterPro" id="IPR018152">
    <property type="entry name" value="SOD_Cu/Zn_BS"/>
</dbReference>
<evidence type="ECO:0000313" key="6">
    <source>
        <dbReference type="Proteomes" id="UP000216024"/>
    </source>
</evidence>
<dbReference type="EC" id="1.15.1.1" evidence="3"/>
<dbReference type="SUPFAM" id="SSF49329">
    <property type="entry name" value="Cu,Zn superoxide dismutase-like"/>
    <property type="match status" value="1"/>
</dbReference>
<dbReference type="RefSeq" id="WP_095130309.1">
    <property type="nucleotide sequence ID" value="NZ_NIBG01000001.1"/>
</dbReference>
<dbReference type="InterPro" id="IPR001424">
    <property type="entry name" value="SOD_Cu_Zn_dom"/>
</dbReference>
<accession>A0A267MP20</accession>
<dbReference type="CDD" id="cd00305">
    <property type="entry name" value="Cu-Zn_Superoxide_Dismutase"/>
    <property type="match status" value="1"/>
</dbReference>
<keyword evidence="6" id="KW-1185">Reference proteome</keyword>
<dbReference type="PROSITE" id="PS00332">
    <property type="entry name" value="SOD_CU_ZN_2"/>
    <property type="match status" value="1"/>
</dbReference>
<organism evidence="5 6">
    <name type="scientific">Anaeromicrobium sediminis</name>
    <dbReference type="NCBI Taxonomy" id="1478221"/>
    <lineage>
        <taxon>Bacteria</taxon>
        <taxon>Bacillati</taxon>
        <taxon>Bacillota</taxon>
        <taxon>Clostridia</taxon>
        <taxon>Peptostreptococcales</taxon>
        <taxon>Thermotaleaceae</taxon>
        <taxon>Anaeromicrobium</taxon>
    </lineage>
</organism>
<evidence type="ECO:0000259" key="4">
    <source>
        <dbReference type="Pfam" id="PF00080"/>
    </source>
</evidence>
<dbReference type="Proteomes" id="UP000216024">
    <property type="component" value="Unassembled WGS sequence"/>
</dbReference>
<dbReference type="InterPro" id="IPR024134">
    <property type="entry name" value="SOD_Cu/Zn_/chaperone"/>
</dbReference>
<comment type="similarity">
    <text evidence="1 3">Belongs to the Cu-Zn superoxide dismutase family.</text>
</comment>
<dbReference type="GO" id="GO:0005507">
    <property type="term" value="F:copper ion binding"/>
    <property type="evidence" value="ECO:0007669"/>
    <property type="project" value="InterPro"/>
</dbReference>
<gene>
    <name evidence="5" type="ORF">CCE28_01685</name>
</gene>
<comment type="catalytic activity">
    <reaction evidence="3">
        <text>2 superoxide + 2 H(+) = H2O2 + O2</text>
        <dbReference type="Rhea" id="RHEA:20696"/>
        <dbReference type="ChEBI" id="CHEBI:15378"/>
        <dbReference type="ChEBI" id="CHEBI:15379"/>
        <dbReference type="ChEBI" id="CHEBI:16240"/>
        <dbReference type="ChEBI" id="CHEBI:18421"/>
        <dbReference type="EC" id="1.15.1.1"/>
    </reaction>
</comment>
<comment type="caution">
    <text evidence="5">The sequence shown here is derived from an EMBL/GenBank/DDBJ whole genome shotgun (WGS) entry which is preliminary data.</text>
</comment>
<evidence type="ECO:0000256" key="2">
    <source>
        <dbReference type="ARBA" id="ARBA00024900"/>
    </source>
</evidence>
<evidence type="ECO:0000256" key="1">
    <source>
        <dbReference type="ARBA" id="ARBA00010457"/>
    </source>
</evidence>
<dbReference type="EMBL" id="NIBG01000001">
    <property type="protein sequence ID" value="PAB61162.1"/>
    <property type="molecule type" value="Genomic_DNA"/>
</dbReference>
<keyword evidence="3" id="KW-0862">Zinc</keyword>
<feature type="domain" description="Superoxide dismutase copper/zinc binding" evidence="4">
    <location>
        <begin position="53"/>
        <end position="155"/>
    </location>
</feature>
<dbReference type="PANTHER" id="PTHR10003">
    <property type="entry name" value="SUPEROXIDE DISMUTASE CU-ZN -RELATED"/>
    <property type="match status" value="1"/>
</dbReference>
<keyword evidence="3" id="KW-0479">Metal-binding</keyword>
<dbReference type="Pfam" id="PF00080">
    <property type="entry name" value="Sod_Cu"/>
    <property type="match status" value="1"/>
</dbReference>
<dbReference type="InterPro" id="IPR036423">
    <property type="entry name" value="SOD-like_Cu/Zn_dom_sf"/>
</dbReference>
<comment type="cofactor">
    <cofactor evidence="3">
        <name>Cu cation</name>
        <dbReference type="ChEBI" id="CHEBI:23378"/>
    </cofactor>
    <text evidence="3">Binds 1 copper ion per subunit.</text>
</comment>
<dbReference type="AlphaFoldDB" id="A0A267MP20"/>